<reference evidence="1 2" key="1">
    <citation type="journal article" date="2011" name="J. Bacteriol.">
        <title>Genome sequence of strain IMCC3088, a proteorhodopsin-containing marine bacterium belonging to the OM60/NOR5 clade.</title>
        <authorList>
            <person name="Jang Y."/>
            <person name="Oh H.M."/>
            <person name="Kang I."/>
            <person name="Lee K."/>
            <person name="Yang S.J."/>
            <person name="Cho J.C."/>
        </authorList>
    </citation>
    <scope>NUCLEOTIDE SEQUENCE [LARGE SCALE GENOMIC DNA]</scope>
    <source>
        <strain evidence="1 2">IMCC3088</strain>
    </source>
</reference>
<gene>
    <name evidence="1" type="ORF">IMCC3088_2601</name>
</gene>
<keyword evidence="2" id="KW-1185">Reference proteome</keyword>
<dbReference type="RefSeq" id="WP_009576757.1">
    <property type="nucleotide sequence ID" value="NZ_AEIG01000085.1"/>
</dbReference>
<dbReference type="Gene3D" id="3.50.50.60">
    <property type="entry name" value="FAD/NAD(P)-binding domain"/>
    <property type="match status" value="1"/>
</dbReference>
<sequence length="375" mass="42024">MSTTLKADVAIIGAGIAGLSLATRLKQENPSAHVTLVGPEDLRPQRISTWIESNNTVPAFVKSCIDKQWSTWRFRDKFGNVYTQHANTTYYAAIDGKRLKEQLEEHAKLLGIQRIKERCDSVERTSMGYQFICKDQGAVSTQLVDTRPPAIPSTTIKQQFVGRIIRCDNPHEHTMPQLMDFTARPIANDGLTFVYTLPLSDHDLLIEATTFSPTLYAQADYEACIGQWIENHLAPNNAWQHIETESGILPMGPVAPADGTLARCGIAGGSSRASTGYAWHGTQRQITQLAKAFALGADLTTEQVYSYRARFMDTLFLRVLQHQPEAIYQLFMVMAKRLPGDTLAHFLCDEDGWRPCLRTIITAPKWPFIRALWQA</sequence>
<dbReference type="EMBL" id="AEIG01000085">
    <property type="protein sequence ID" value="EGG28739.1"/>
    <property type="molecule type" value="Genomic_DNA"/>
</dbReference>
<dbReference type="Pfam" id="PF05834">
    <property type="entry name" value="Lycopene_cycl"/>
    <property type="match status" value="1"/>
</dbReference>
<dbReference type="InterPro" id="IPR036188">
    <property type="entry name" value="FAD/NAD-bd_sf"/>
</dbReference>
<dbReference type="OrthoDB" id="5793379at2"/>
<evidence type="ECO:0000313" key="1">
    <source>
        <dbReference type="EMBL" id="EGG28739.1"/>
    </source>
</evidence>
<comment type="caution">
    <text evidence="1">The sequence shown here is derived from an EMBL/GenBank/DDBJ whole genome shotgun (WGS) entry which is preliminary data.</text>
</comment>
<dbReference type="AlphaFoldDB" id="F3L4K0"/>
<dbReference type="Proteomes" id="UP000005615">
    <property type="component" value="Unassembled WGS sequence"/>
</dbReference>
<dbReference type="SUPFAM" id="SSF51905">
    <property type="entry name" value="FAD/NAD(P)-binding domain"/>
    <property type="match status" value="1"/>
</dbReference>
<name>F3L4K0_9GAMM</name>
<dbReference type="eggNOG" id="COG0644">
    <property type="taxonomic scope" value="Bacteria"/>
</dbReference>
<accession>F3L4K0</accession>
<dbReference type="STRING" id="2518989.IMCC3088_2601"/>
<organism evidence="1 2">
    <name type="scientific">Aequoribacter fuscus</name>
    <dbReference type="NCBI Taxonomy" id="2518989"/>
    <lineage>
        <taxon>Bacteria</taxon>
        <taxon>Pseudomonadati</taxon>
        <taxon>Pseudomonadota</taxon>
        <taxon>Gammaproteobacteria</taxon>
        <taxon>Cellvibrionales</taxon>
        <taxon>Halieaceae</taxon>
        <taxon>Aequoribacter</taxon>
    </lineage>
</organism>
<protein>
    <submittedName>
        <fullName evidence="1">Lycopene beta cyclase</fullName>
    </submittedName>
</protein>
<proteinExistence type="predicted"/>
<evidence type="ECO:0000313" key="2">
    <source>
        <dbReference type="Proteomes" id="UP000005615"/>
    </source>
</evidence>